<dbReference type="InterPro" id="IPR003594">
    <property type="entry name" value="HATPase_dom"/>
</dbReference>
<keyword evidence="8" id="KW-0902">Two-component regulatory system</keyword>
<dbReference type="InterPro" id="IPR000700">
    <property type="entry name" value="PAS-assoc_C"/>
</dbReference>
<dbReference type="SUPFAM" id="SSF55785">
    <property type="entry name" value="PYP-like sensor domain (PAS domain)"/>
    <property type="match status" value="6"/>
</dbReference>
<dbReference type="CDD" id="cd16922">
    <property type="entry name" value="HATPase_EvgS-ArcB-TorS-like"/>
    <property type="match status" value="1"/>
</dbReference>
<dbReference type="Gene3D" id="3.30.450.20">
    <property type="entry name" value="PAS domain"/>
    <property type="match status" value="6"/>
</dbReference>
<evidence type="ECO:0000256" key="9">
    <source>
        <dbReference type="ARBA" id="ARBA00064003"/>
    </source>
</evidence>
<dbReference type="InterPro" id="IPR003018">
    <property type="entry name" value="GAF"/>
</dbReference>
<proteinExistence type="predicted"/>
<dbReference type="InterPro" id="IPR000014">
    <property type="entry name" value="PAS"/>
</dbReference>
<accession>A0A2T7UW17</accession>
<dbReference type="Pfam" id="PF00512">
    <property type="entry name" value="HisKA"/>
    <property type="match status" value="1"/>
</dbReference>
<keyword evidence="5" id="KW-0547">Nucleotide-binding</keyword>
<feature type="domain" description="PAC" evidence="16">
    <location>
        <begin position="651"/>
        <end position="704"/>
    </location>
</feature>
<dbReference type="Pfam" id="PF08448">
    <property type="entry name" value="PAS_4"/>
    <property type="match status" value="2"/>
</dbReference>
<evidence type="ECO:0000256" key="3">
    <source>
        <dbReference type="ARBA" id="ARBA00022553"/>
    </source>
</evidence>
<dbReference type="SMART" id="SM00091">
    <property type="entry name" value="PAS"/>
    <property type="match status" value="6"/>
</dbReference>
<dbReference type="NCBIfam" id="TIGR00229">
    <property type="entry name" value="sensory_box"/>
    <property type="match status" value="4"/>
</dbReference>
<dbReference type="SUPFAM" id="SSF52172">
    <property type="entry name" value="CheY-like"/>
    <property type="match status" value="1"/>
</dbReference>
<name>A0A2T7UW17_9RHOB</name>
<evidence type="ECO:0000256" key="10">
    <source>
        <dbReference type="ARBA" id="ARBA00068150"/>
    </source>
</evidence>
<dbReference type="SMART" id="SM00086">
    <property type="entry name" value="PAC"/>
    <property type="match status" value="4"/>
</dbReference>
<dbReference type="PRINTS" id="PR00344">
    <property type="entry name" value="BCTRLSENSOR"/>
</dbReference>
<dbReference type="Pfam" id="PF01590">
    <property type="entry name" value="GAF"/>
    <property type="match status" value="1"/>
</dbReference>
<feature type="coiled-coil region" evidence="12">
    <location>
        <begin position="429"/>
        <end position="456"/>
    </location>
</feature>
<dbReference type="SMART" id="SM00387">
    <property type="entry name" value="HATPase_c"/>
    <property type="match status" value="1"/>
</dbReference>
<dbReference type="InterPro" id="IPR004358">
    <property type="entry name" value="Sig_transdc_His_kin-like_C"/>
</dbReference>
<evidence type="ECO:0000313" key="18">
    <source>
        <dbReference type="Proteomes" id="UP000244810"/>
    </source>
</evidence>
<dbReference type="Proteomes" id="UP000244810">
    <property type="component" value="Unassembled WGS sequence"/>
</dbReference>
<evidence type="ECO:0000313" key="17">
    <source>
        <dbReference type="EMBL" id="PVE48766.1"/>
    </source>
</evidence>
<dbReference type="InterPro" id="IPR013656">
    <property type="entry name" value="PAS_4"/>
</dbReference>
<feature type="domain" description="Histidine kinase" evidence="13">
    <location>
        <begin position="984"/>
        <end position="1203"/>
    </location>
</feature>
<comment type="catalytic activity">
    <reaction evidence="1">
        <text>ATP + protein L-histidine = ADP + protein N-phospho-L-histidine.</text>
        <dbReference type="EC" id="2.7.13.3"/>
    </reaction>
</comment>
<dbReference type="InterPro" id="IPR035965">
    <property type="entry name" value="PAS-like_dom_sf"/>
</dbReference>
<dbReference type="InterPro" id="IPR036097">
    <property type="entry name" value="HisK_dim/P_sf"/>
</dbReference>
<feature type="coiled-coil region" evidence="12">
    <location>
        <begin position="819"/>
        <end position="846"/>
    </location>
</feature>
<dbReference type="InterPro" id="IPR036890">
    <property type="entry name" value="HATPase_C_sf"/>
</dbReference>
<evidence type="ECO:0000256" key="6">
    <source>
        <dbReference type="ARBA" id="ARBA00022777"/>
    </source>
</evidence>
<feature type="domain" description="PAS" evidence="15">
    <location>
        <begin position="201"/>
        <end position="271"/>
    </location>
</feature>
<evidence type="ECO:0000259" key="13">
    <source>
        <dbReference type="PROSITE" id="PS50109"/>
    </source>
</evidence>
<evidence type="ECO:0000256" key="7">
    <source>
        <dbReference type="ARBA" id="ARBA00022840"/>
    </source>
</evidence>
<evidence type="ECO:0000259" key="14">
    <source>
        <dbReference type="PROSITE" id="PS50110"/>
    </source>
</evidence>
<feature type="domain" description="PAS" evidence="15">
    <location>
        <begin position="698"/>
        <end position="771"/>
    </location>
</feature>
<keyword evidence="6" id="KW-0418">Kinase</keyword>
<dbReference type="Gene3D" id="2.10.70.100">
    <property type="match status" value="1"/>
</dbReference>
<dbReference type="InterPro" id="IPR013655">
    <property type="entry name" value="PAS_fold_3"/>
</dbReference>
<evidence type="ECO:0000256" key="1">
    <source>
        <dbReference type="ARBA" id="ARBA00000085"/>
    </source>
</evidence>
<feature type="domain" description="PAC" evidence="16">
    <location>
        <begin position="775"/>
        <end position="828"/>
    </location>
</feature>
<sequence length="1349" mass="147784">MCGSRLMDDGSGRTEATTRFQGTPHDTVIDALGLLLRAGPDQLDASIVSVLHRLGTAVGAERAILCTERPDGWRLTHQWHAPTCAASGDCLAGRSVLDLVDDPAALLDGQPLIYADLASLPEAPLSRILLQNGVQAMAIVPLVTDGGVGGIIGLQRLRGPGGFDATGLWMARALSDGLSSALARRQAEAERDAARAAQAETLERLRATLAAMPELMLEIDIDGRCIDFHTAAPELLAVQSEAVLGRTLEETLPPMVARLQRAAMAEALRSGSARVPQYPLTLGGVEHWYETTIVRRRVGGQDGFIFRIRDVTAERQREAENAMLIEVTRTMTNLAVLLDNQGRIIWANPAAERVSGWRMAELRGQPFDALADAATDPAAIVQLKAAIAERDSCRVELAGRRRDGTSYWVDVWLQPLADPAGKPQGFLAIKNDITAIKRHERELERLAIESEQAHSRLHAALEVLQDGFALFDAEDRMVLSNERYRSFFPQSAELMAPGVLFEDFLRHALAAGEFRDAVGREEEWFAERMAQHRKFSAETELQLKDGRCVRVFEHATPDGGRVGLRVDVTALKNAERRLNDIITSARIGIWEYDVESGTTEFSRLWWEMLGYGDDQPTILTRELWNSLIHPDDSLTLRDLTRQLLSGTLDALESEMRLRHREGHWVHILTRGQVSAYDSEGAARRLAGIGLDLTDRRQVEDRLRTILDASAVGTWHLDCVTGRVSIDDQYAAMLGYRMDDLLPWTRDKFESLVHPDDLQSLHDRVSGLYGSDRNTVAHEFRMRHRDGRWVWILSQTRVQRWSAPGVAAEETGVHIDITERKQREAALAEAKQALEEALTAHRASEQRYSDIAQASAEWFWEIAPGRRVTHLTAGFERTTGIPIRDVIGRSLEEMGVSPESDVVSGDWEVLARRLIAREAINDFMFRIQPDPLNAPIWLRISGAPFYDPSGRYMGYRGVGSNVSALIAATERAEAGSQAKSRFLANMSHELRTPLTGVLGMAELLGETDLTLRQREMIDTIRDSGEGLLAILNDILDLAKIEAGKMVIEHEPFVPSEILTRVRSLFAPRAAAAGLELRIAPEAACATPRLGDANRLLQILHNLVSNSVKFTQQGFISVTVGPAPDDPGSLLFTVRDTGIGMTAEQMSKVFEEFEQAETSTARRFGGTGLGLSITRRLTMLMGGTITLDSQPGQGTTVTLLLPAPVAGSALRTPARPMPVGLDGLRLLVADDNRTNRKILETMLTGLGASVTLAVDGQTACDAFRPGTFDALLLDISMPGLDGMGALATIRAMEARAGASPVPALAVTANAMAHQIEDYLAAGFDGHVAKPFRKETLAQALEGAAAVRRKAS</sequence>
<dbReference type="SUPFAM" id="SSF47384">
    <property type="entry name" value="Homodimeric domain of signal transducing histidine kinase"/>
    <property type="match status" value="1"/>
</dbReference>
<dbReference type="InterPro" id="IPR029016">
    <property type="entry name" value="GAF-like_dom_sf"/>
</dbReference>
<dbReference type="Pfam" id="PF12860">
    <property type="entry name" value="PAS_7"/>
    <property type="match status" value="1"/>
</dbReference>
<dbReference type="SMART" id="SM00388">
    <property type="entry name" value="HisKA"/>
    <property type="match status" value="1"/>
</dbReference>
<dbReference type="CDD" id="cd00130">
    <property type="entry name" value="PAS"/>
    <property type="match status" value="3"/>
</dbReference>
<evidence type="ECO:0000256" key="2">
    <source>
        <dbReference type="ARBA" id="ARBA00012438"/>
    </source>
</evidence>
<feature type="domain" description="Response regulatory" evidence="14">
    <location>
        <begin position="1223"/>
        <end position="1342"/>
    </location>
</feature>
<dbReference type="InterPro" id="IPR005467">
    <property type="entry name" value="His_kinase_dom"/>
</dbReference>
<dbReference type="Gene3D" id="3.30.565.10">
    <property type="entry name" value="Histidine kinase-like ATPase, C-terminal domain"/>
    <property type="match status" value="1"/>
</dbReference>
<dbReference type="Pfam" id="PF02518">
    <property type="entry name" value="HATPase_c"/>
    <property type="match status" value="1"/>
</dbReference>
<keyword evidence="3 11" id="KW-0597">Phosphoprotein</keyword>
<evidence type="ECO:0000256" key="4">
    <source>
        <dbReference type="ARBA" id="ARBA00022679"/>
    </source>
</evidence>
<dbReference type="GO" id="GO:0000155">
    <property type="term" value="F:phosphorelay sensor kinase activity"/>
    <property type="evidence" value="ECO:0007669"/>
    <property type="project" value="InterPro"/>
</dbReference>
<keyword evidence="12" id="KW-0175">Coiled coil</keyword>
<dbReference type="InterPro" id="IPR001789">
    <property type="entry name" value="Sig_transdc_resp-reg_receiver"/>
</dbReference>
<dbReference type="Pfam" id="PF08447">
    <property type="entry name" value="PAS_3"/>
    <property type="match status" value="2"/>
</dbReference>
<dbReference type="InterPro" id="IPR003661">
    <property type="entry name" value="HisK_dim/P_dom"/>
</dbReference>
<feature type="domain" description="PAS" evidence="15">
    <location>
        <begin position="574"/>
        <end position="647"/>
    </location>
</feature>
<dbReference type="PROSITE" id="PS50109">
    <property type="entry name" value="HIS_KIN"/>
    <property type="match status" value="1"/>
</dbReference>
<dbReference type="Pfam" id="PF00072">
    <property type="entry name" value="Response_reg"/>
    <property type="match status" value="1"/>
</dbReference>
<feature type="domain" description="PAC" evidence="16">
    <location>
        <begin position="393"/>
        <end position="445"/>
    </location>
</feature>
<keyword evidence="7" id="KW-0067">ATP-binding</keyword>
<dbReference type="EMBL" id="QDDR01000002">
    <property type="protein sequence ID" value="PVE48766.1"/>
    <property type="molecule type" value="Genomic_DNA"/>
</dbReference>
<gene>
    <name evidence="17" type="ORF">DDE23_06870</name>
</gene>
<evidence type="ECO:0000259" key="16">
    <source>
        <dbReference type="PROSITE" id="PS50113"/>
    </source>
</evidence>
<dbReference type="CDD" id="cd17546">
    <property type="entry name" value="REC_hyHK_CKI1_RcsC-like"/>
    <property type="match status" value="1"/>
</dbReference>
<organism evidence="17 18">
    <name type="scientific">Pararhodobacter aggregans</name>
    <dbReference type="NCBI Taxonomy" id="404875"/>
    <lineage>
        <taxon>Bacteria</taxon>
        <taxon>Pseudomonadati</taxon>
        <taxon>Pseudomonadota</taxon>
        <taxon>Alphaproteobacteria</taxon>
        <taxon>Rhodobacterales</taxon>
        <taxon>Paracoccaceae</taxon>
        <taxon>Pararhodobacter</taxon>
    </lineage>
</organism>
<comment type="subunit">
    <text evidence="9">At low DSF concentrations, interacts with RpfF.</text>
</comment>
<dbReference type="SUPFAM" id="SSF55781">
    <property type="entry name" value="GAF domain-like"/>
    <property type="match status" value="1"/>
</dbReference>
<evidence type="ECO:0000256" key="11">
    <source>
        <dbReference type="PROSITE-ProRule" id="PRU00169"/>
    </source>
</evidence>
<dbReference type="PANTHER" id="PTHR43047">
    <property type="entry name" value="TWO-COMPONENT HISTIDINE PROTEIN KINASE"/>
    <property type="match status" value="1"/>
</dbReference>
<evidence type="ECO:0000256" key="12">
    <source>
        <dbReference type="SAM" id="Coils"/>
    </source>
</evidence>
<reference evidence="17 18" key="1">
    <citation type="journal article" date="2011" name="Syst. Appl. Microbiol.">
        <title>Defluviimonas denitrificans gen. nov., sp. nov., and Pararhodobacter aggregans gen. nov., sp. nov., non-phototrophic Rhodobacteraceae from the biofilter of a marine aquaculture.</title>
        <authorList>
            <person name="Foesel B.U."/>
            <person name="Drake H.L."/>
            <person name="Schramm A."/>
        </authorList>
    </citation>
    <scope>NUCLEOTIDE SEQUENCE [LARGE SCALE GENOMIC DNA]</scope>
    <source>
        <strain evidence="17 18">D1-19</strain>
    </source>
</reference>
<dbReference type="Gene3D" id="1.10.287.130">
    <property type="match status" value="1"/>
</dbReference>
<keyword evidence="18" id="KW-1185">Reference proteome</keyword>
<evidence type="ECO:0000256" key="5">
    <source>
        <dbReference type="ARBA" id="ARBA00022741"/>
    </source>
</evidence>
<dbReference type="FunFam" id="1.10.287.130:FF:000002">
    <property type="entry name" value="Two-component osmosensing histidine kinase"/>
    <property type="match status" value="1"/>
</dbReference>
<dbReference type="PROSITE" id="PS50110">
    <property type="entry name" value="RESPONSE_REGULATORY"/>
    <property type="match status" value="1"/>
</dbReference>
<dbReference type="Gene3D" id="3.40.50.2300">
    <property type="match status" value="1"/>
</dbReference>
<dbReference type="PROSITE" id="PS50112">
    <property type="entry name" value="PAS"/>
    <property type="match status" value="4"/>
</dbReference>
<dbReference type="InterPro" id="IPR011006">
    <property type="entry name" value="CheY-like_superfamily"/>
</dbReference>
<dbReference type="OrthoDB" id="9801651at2"/>
<dbReference type="SUPFAM" id="SSF55874">
    <property type="entry name" value="ATPase domain of HSP90 chaperone/DNA topoisomerase II/histidine kinase"/>
    <property type="match status" value="1"/>
</dbReference>
<evidence type="ECO:0000256" key="8">
    <source>
        <dbReference type="ARBA" id="ARBA00023012"/>
    </source>
</evidence>
<evidence type="ECO:0000259" key="15">
    <source>
        <dbReference type="PROSITE" id="PS50112"/>
    </source>
</evidence>
<dbReference type="InterPro" id="IPR001610">
    <property type="entry name" value="PAC"/>
</dbReference>
<dbReference type="CDD" id="cd00082">
    <property type="entry name" value="HisKA"/>
    <property type="match status" value="1"/>
</dbReference>
<keyword evidence="4" id="KW-0808">Transferase</keyword>
<dbReference type="Gene3D" id="3.30.450.40">
    <property type="match status" value="1"/>
</dbReference>
<feature type="modified residue" description="4-aspartylphosphate" evidence="11">
    <location>
        <position position="1272"/>
    </location>
</feature>
<comment type="caution">
    <text evidence="17">The sequence shown here is derived from an EMBL/GenBank/DDBJ whole genome shotgun (WGS) entry which is preliminary data.</text>
</comment>
<dbReference type="PROSITE" id="PS50113">
    <property type="entry name" value="PAC"/>
    <property type="match status" value="3"/>
</dbReference>
<dbReference type="EC" id="2.7.13.3" evidence="2"/>
<dbReference type="GO" id="GO:0005524">
    <property type="term" value="F:ATP binding"/>
    <property type="evidence" value="ECO:0007669"/>
    <property type="project" value="UniProtKB-KW"/>
</dbReference>
<dbReference type="FunFam" id="3.30.565.10:FF:000010">
    <property type="entry name" value="Sensor histidine kinase RcsC"/>
    <property type="match status" value="1"/>
</dbReference>
<protein>
    <recommendedName>
        <fullName evidence="10">Sensory/regulatory protein RpfC</fullName>
        <ecNumber evidence="2">2.7.13.3</ecNumber>
    </recommendedName>
</protein>
<dbReference type="SMART" id="SM00448">
    <property type="entry name" value="REC"/>
    <property type="match status" value="1"/>
</dbReference>
<feature type="domain" description="PAS" evidence="15">
    <location>
        <begin position="317"/>
        <end position="365"/>
    </location>
</feature>
<dbReference type="PANTHER" id="PTHR43047:SF78">
    <property type="entry name" value="SENSORY_REGULATORY PROTEIN RPFC"/>
    <property type="match status" value="1"/>
</dbReference>